<protein>
    <submittedName>
        <fullName evidence="1">Uncharacterized protein</fullName>
    </submittedName>
</protein>
<accession>A0AAV4NIM9</accession>
<dbReference type="Proteomes" id="UP001054945">
    <property type="component" value="Unassembled WGS sequence"/>
</dbReference>
<evidence type="ECO:0000313" key="1">
    <source>
        <dbReference type="EMBL" id="GIX84652.1"/>
    </source>
</evidence>
<organism evidence="1 2">
    <name type="scientific">Caerostris extrusa</name>
    <name type="common">Bark spider</name>
    <name type="synonym">Caerostris bankana</name>
    <dbReference type="NCBI Taxonomy" id="172846"/>
    <lineage>
        <taxon>Eukaryota</taxon>
        <taxon>Metazoa</taxon>
        <taxon>Ecdysozoa</taxon>
        <taxon>Arthropoda</taxon>
        <taxon>Chelicerata</taxon>
        <taxon>Arachnida</taxon>
        <taxon>Araneae</taxon>
        <taxon>Araneomorphae</taxon>
        <taxon>Entelegynae</taxon>
        <taxon>Araneoidea</taxon>
        <taxon>Araneidae</taxon>
        <taxon>Caerostris</taxon>
    </lineage>
</organism>
<dbReference type="EMBL" id="BPLR01020990">
    <property type="protein sequence ID" value="GIX84652.1"/>
    <property type="molecule type" value="Genomic_DNA"/>
</dbReference>
<keyword evidence="2" id="KW-1185">Reference proteome</keyword>
<sequence>MRRRGRTRLRHFKEAATRLVNDLGMCGRGARFFFFLKDDARDLGGEGKGGGTGERVVSQTRPWEGDRCQVCHWPSLTPDDSGAVVTPGF</sequence>
<name>A0AAV4NIM9_CAEEX</name>
<comment type="caution">
    <text evidence="1">The sequence shown here is derived from an EMBL/GenBank/DDBJ whole genome shotgun (WGS) entry which is preliminary data.</text>
</comment>
<evidence type="ECO:0000313" key="2">
    <source>
        <dbReference type="Proteomes" id="UP001054945"/>
    </source>
</evidence>
<dbReference type="AlphaFoldDB" id="A0AAV4NIM9"/>
<proteinExistence type="predicted"/>
<reference evidence="1 2" key="1">
    <citation type="submission" date="2021-06" db="EMBL/GenBank/DDBJ databases">
        <title>Caerostris extrusa draft genome.</title>
        <authorList>
            <person name="Kono N."/>
            <person name="Arakawa K."/>
        </authorList>
    </citation>
    <scope>NUCLEOTIDE SEQUENCE [LARGE SCALE GENOMIC DNA]</scope>
</reference>
<gene>
    <name evidence="1" type="ORF">CEXT_790881</name>
</gene>